<dbReference type="Pfam" id="PF07776">
    <property type="entry name" value="zf-AD"/>
    <property type="match status" value="1"/>
</dbReference>
<keyword evidence="11" id="KW-1185">Reference proteome</keyword>
<evidence type="ECO:0000256" key="5">
    <source>
        <dbReference type="ARBA" id="ARBA00023242"/>
    </source>
</evidence>
<dbReference type="AlphaFoldDB" id="A0A6J2JIE1"/>
<dbReference type="SMART" id="SM00868">
    <property type="entry name" value="zf-AD"/>
    <property type="match status" value="2"/>
</dbReference>
<dbReference type="InterPro" id="IPR036236">
    <property type="entry name" value="Znf_C2H2_sf"/>
</dbReference>
<dbReference type="PANTHER" id="PTHR24393:SF34">
    <property type="entry name" value="PR_SET DOMAIN 13"/>
    <property type="match status" value="1"/>
</dbReference>
<dbReference type="PROSITE" id="PS50157">
    <property type="entry name" value="ZINC_FINGER_C2H2_2"/>
    <property type="match status" value="5"/>
</dbReference>
<keyword evidence="2" id="KW-0677">Repeat</keyword>
<dbReference type="InterPro" id="IPR012934">
    <property type="entry name" value="Znf_AD"/>
</dbReference>
<dbReference type="KEGG" id="bman:114241554"/>
<dbReference type="OrthoDB" id="6077919at2759"/>
<evidence type="ECO:0000313" key="11">
    <source>
        <dbReference type="Proteomes" id="UP000504629"/>
    </source>
</evidence>
<dbReference type="PROSITE" id="PS00028">
    <property type="entry name" value="ZINC_FINGER_C2H2_1"/>
    <property type="match status" value="4"/>
</dbReference>
<reference evidence="12" key="1">
    <citation type="submission" date="2025-08" db="UniProtKB">
        <authorList>
            <consortium name="RefSeq"/>
        </authorList>
    </citation>
    <scope>IDENTIFICATION</scope>
    <source>
        <tissue evidence="12">Silk gland</tissue>
    </source>
</reference>
<keyword evidence="3 6" id="KW-0863">Zinc-finger</keyword>
<dbReference type="PANTHER" id="PTHR24393">
    <property type="entry name" value="ZINC FINGER PROTEIN"/>
    <property type="match status" value="1"/>
</dbReference>
<dbReference type="Pfam" id="PF00096">
    <property type="entry name" value="zf-C2H2"/>
    <property type="match status" value="4"/>
</dbReference>
<accession>A0A6J2JIE1</accession>
<evidence type="ECO:0000259" key="10">
    <source>
        <dbReference type="PROSITE" id="PS51915"/>
    </source>
</evidence>
<dbReference type="PROSITE" id="PS51915">
    <property type="entry name" value="ZAD"/>
    <property type="match status" value="1"/>
</dbReference>
<evidence type="ECO:0000259" key="9">
    <source>
        <dbReference type="PROSITE" id="PS50157"/>
    </source>
</evidence>
<dbReference type="SUPFAM" id="SSF57667">
    <property type="entry name" value="beta-beta-alpha zinc fingers"/>
    <property type="match status" value="3"/>
</dbReference>
<gene>
    <name evidence="12" type="primary">LOC114241554</name>
</gene>
<feature type="domain" description="C2H2-type" evidence="9">
    <location>
        <begin position="484"/>
        <end position="512"/>
    </location>
</feature>
<name>A0A6J2JIE1_BOMMA</name>
<evidence type="ECO:0000256" key="8">
    <source>
        <dbReference type="SAM" id="MobiDB-lite"/>
    </source>
</evidence>
<dbReference type="Proteomes" id="UP000504629">
    <property type="component" value="Unplaced"/>
</dbReference>
<feature type="domain" description="ZAD" evidence="10">
    <location>
        <begin position="13"/>
        <end position="82"/>
    </location>
</feature>
<evidence type="ECO:0000256" key="6">
    <source>
        <dbReference type="PROSITE-ProRule" id="PRU00042"/>
    </source>
</evidence>
<dbReference type="InterPro" id="IPR013087">
    <property type="entry name" value="Znf_C2H2_type"/>
</dbReference>
<feature type="region of interest" description="Disordered" evidence="8">
    <location>
        <begin position="89"/>
        <end position="109"/>
    </location>
</feature>
<proteinExistence type="predicted"/>
<keyword evidence="1 7" id="KW-0479">Metal-binding</keyword>
<dbReference type="SUPFAM" id="SSF57716">
    <property type="entry name" value="Glucocorticoid receptor-like (DNA-binding domain)"/>
    <property type="match status" value="1"/>
</dbReference>
<feature type="binding site" evidence="7">
    <location>
        <position position="18"/>
    </location>
    <ligand>
        <name>Zn(2+)</name>
        <dbReference type="ChEBI" id="CHEBI:29105"/>
    </ligand>
</feature>
<evidence type="ECO:0000256" key="7">
    <source>
        <dbReference type="PROSITE-ProRule" id="PRU01263"/>
    </source>
</evidence>
<organism evidence="11 12">
    <name type="scientific">Bombyx mandarina</name>
    <name type="common">Wild silk moth</name>
    <name type="synonym">Wild silkworm</name>
    <dbReference type="NCBI Taxonomy" id="7092"/>
    <lineage>
        <taxon>Eukaryota</taxon>
        <taxon>Metazoa</taxon>
        <taxon>Ecdysozoa</taxon>
        <taxon>Arthropoda</taxon>
        <taxon>Hexapoda</taxon>
        <taxon>Insecta</taxon>
        <taxon>Pterygota</taxon>
        <taxon>Neoptera</taxon>
        <taxon>Endopterygota</taxon>
        <taxon>Lepidoptera</taxon>
        <taxon>Glossata</taxon>
        <taxon>Ditrysia</taxon>
        <taxon>Bombycoidea</taxon>
        <taxon>Bombycidae</taxon>
        <taxon>Bombycinae</taxon>
        <taxon>Bombyx</taxon>
    </lineage>
</organism>
<feature type="binding site" evidence="7">
    <location>
        <position position="15"/>
    </location>
    <ligand>
        <name>Zn(2+)</name>
        <dbReference type="ChEBI" id="CHEBI:29105"/>
    </ligand>
</feature>
<dbReference type="Gene3D" id="3.30.160.60">
    <property type="entry name" value="Classic Zinc Finger"/>
    <property type="match status" value="3"/>
</dbReference>
<evidence type="ECO:0000256" key="4">
    <source>
        <dbReference type="ARBA" id="ARBA00022833"/>
    </source>
</evidence>
<evidence type="ECO:0000256" key="1">
    <source>
        <dbReference type="ARBA" id="ARBA00022723"/>
    </source>
</evidence>
<dbReference type="GeneID" id="114241554"/>
<feature type="domain" description="C2H2-type" evidence="9">
    <location>
        <begin position="455"/>
        <end position="483"/>
    </location>
</feature>
<dbReference type="GO" id="GO:0000978">
    <property type="term" value="F:RNA polymerase II cis-regulatory region sequence-specific DNA binding"/>
    <property type="evidence" value="ECO:0007669"/>
    <property type="project" value="TreeGrafter"/>
</dbReference>
<protein>
    <submittedName>
        <fullName evidence="12">Zinc finger protein 33A-like</fullName>
    </submittedName>
</protein>
<keyword evidence="4 7" id="KW-0862">Zinc</keyword>
<dbReference type="GO" id="GO:0005634">
    <property type="term" value="C:nucleus"/>
    <property type="evidence" value="ECO:0007669"/>
    <property type="project" value="InterPro"/>
</dbReference>
<dbReference type="GO" id="GO:0008270">
    <property type="term" value="F:zinc ion binding"/>
    <property type="evidence" value="ECO:0007669"/>
    <property type="project" value="UniProtKB-UniRule"/>
</dbReference>
<dbReference type="RefSeq" id="XP_028028214.1">
    <property type="nucleotide sequence ID" value="XM_028172413.1"/>
</dbReference>
<feature type="domain" description="C2H2-type" evidence="9">
    <location>
        <begin position="427"/>
        <end position="449"/>
    </location>
</feature>
<dbReference type="SMART" id="SM00355">
    <property type="entry name" value="ZnF_C2H2"/>
    <property type="match status" value="10"/>
</dbReference>
<feature type="region of interest" description="Disordered" evidence="8">
    <location>
        <begin position="132"/>
        <end position="158"/>
    </location>
</feature>
<feature type="binding site" evidence="7">
    <location>
        <position position="58"/>
    </location>
    <ligand>
        <name>Zn(2+)</name>
        <dbReference type="ChEBI" id="CHEBI:29105"/>
    </ligand>
</feature>
<evidence type="ECO:0000256" key="3">
    <source>
        <dbReference type="ARBA" id="ARBA00022771"/>
    </source>
</evidence>
<sequence length="541" mass="63726">MSIKEDGLMFSLNKCRICLKSGEIFIPGIENLLEQVIEFGGVKITEDDLFPKHICDSCYSLLKAALLFRQKAQNSERILNSKKMTLDSEVASSDSKSSADEEDLHNFNEHSQTYRKIQPKLQVLENDCNDKFSGDESTSRNGDFQIEDELESSGSEREYLEINDDTDDFLSTNVMCVINQDSEINLVSNKDNENYHIEQYQCGMCSMISETLDKLEIHCELNHNIKVTDTMKCDVCKEDVSVAIQHIHMKQHKDEYKRKRRKVGKIECNICKKYIMKTYIKYHMKMHGPETERAERKKYCRLCQKPISLHYFVSHLRRVHQRGPNEEKIDQANLINVNKDSFENCPICEKLVHKSKYKEHLADHGKPPKKYVCEYCAKEFRYQSAFKTHQLTHTDEFKYQCQFCPYKAQYLGLIKVHVRTHTGDYNYKCPHCPSKFITKSNLNQHIQRHNVRGNIKCHTCNKYFYRKSNMEKHYSTKHLGIRDVICDICGTGFSHRDEMLSHQLRMHNRERLLRRVPTYLRVAREKEKDEIDIKQQQLQKL</sequence>
<feature type="binding site" evidence="7">
    <location>
        <position position="55"/>
    </location>
    <ligand>
        <name>Zn(2+)</name>
        <dbReference type="ChEBI" id="CHEBI:29105"/>
    </ligand>
</feature>
<evidence type="ECO:0000256" key="2">
    <source>
        <dbReference type="ARBA" id="ARBA00022737"/>
    </source>
</evidence>
<evidence type="ECO:0000313" key="12">
    <source>
        <dbReference type="RefSeq" id="XP_028028214.1"/>
    </source>
</evidence>
<dbReference type="GO" id="GO:0001228">
    <property type="term" value="F:DNA-binding transcription activator activity, RNA polymerase II-specific"/>
    <property type="evidence" value="ECO:0007669"/>
    <property type="project" value="TreeGrafter"/>
</dbReference>
<keyword evidence="5" id="KW-0539">Nucleus</keyword>
<feature type="domain" description="C2H2-type" evidence="9">
    <location>
        <begin position="399"/>
        <end position="426"/>
    </location>
</feature>
<feature type="domain" description="C2H2-type" evidence="9">
    <location>
        <begin position="371"/>
        <end position="398"/>
    </location>
</feature>